<gene>
    <name evidence="1" type="ORF">P7E30_05085</name>
</gene>
<comment type="caution">
    <text evidence="1">The sequence shown here is derived from an EMBL/GenBank/DDBJ whole genome shotgun (WGS) entry which is preliminary data.</text>
</comment>
<dbReference type="Gene3D" id="2.40.30.200">
    <property type="match status" value="1"/>
</dbReference>
<evidence type="ECO:0000313" key="1">
    <source>
        <dbReference type="EMBL" id="MDT2689588.1"/>
    </source>
</evidence>
<dbReference type="Proteomes" id="UP001183682">
    <property type="component" value="Unassembled WGS sequence"/>
</dbReference>
<sequence>MENRMYPFIDTLKNERYIPEYIPTSAMYYDGILFEGVIEGYQTLSVTGREMLSVGIESESIQVGSIITNQTLPSRTLTVKYKLEDKDPEQLQKKFDLLMWYLYKNKDVSIQFNDELDYTYYGRFASADEVAGDRNSIISSFSVYCADPRKYSKQYKTSGLIATYIPYAVVPDIVRVTLSAPTSVKVTNGNLSMSITGASIVAGDVVEFRNREGTVFVNGVDKTSILDWAGGQLEEFVLKKGDTIKTNNGKLEVLYRVVML</sequence>
<dbReference type="NCBIfam" id="TIGR01633">
    <property type="entry name" value="phi3626_gp14_N"/>
    <property type="match status" value="1"/>
</dbReference>
<name>A0AAE4KRD3_ENTGA</name>
<dbReference type="Gene3D" id="2.60.120.860">
    <property type="match status" value="1"/>
</dbReference>
<dbReference type="RefSeq" id="WP_311809749.1">
    <property type="nucleotide sequence ID" value="NZ_JARPZN010000002.1"/>
</dbReference>
<organism evidence="1 2">
    <name type="scientific">Enterococcus gallinarum</name>
    <dbReference type="NCBI Taxonomy" id="1353"/>
    <lineage>
        <taxon>Bacteria</taxon>
        <taxon>Bacillati</taxon>
        <taxon>Bacillota</taxon>
        <taxon>Bacilli</taxon>
        <taxon>Lactobacillales</taxon>
        <taxon>Enterococcaceae</taxon>
        <taxon>Enterococcus</taxon>
    </lineage>
</organism>
<proteinExistence type="predicted"/>
<evidence type="ECO:0000313" key="2">
    <source>
        <dbReference type="Proteomes" id="UP001183682"/>
    </source>
</evidence>
<dbReference type="InterPro" id="IPR006520">
    <property type="entry name" value="Dit_BPSPP_N"/>
</dbReference>
<protein>
    <submittedName>
        <fullName evidence="1">Phage tail family protein</fullName>
    </submittedName>
</protein>
<reference evidence="1" key="1">
    <citation type="submission" date="2023-03" db="EMBL/GenBank/DDBJ databases">
        <authorList>
            <person name="Shen W."/>
            <person name="Cai J."/>
        </authorList>
    </citation>
    <scope>NUCLEOTIDE SEQUENCE</scope>
    <source>
        <strain evidence="1">K69-2</strain>
    </source>
</reference>
<accession>A0AAE4KRD3</accession>
<dbReference type="AlphaFoldDB" id="A0AAE4KRD3"/>
<dbReference type="EMBL" id="JARPZN010000002">
    <property type="protein sequence ID" value="MDT2689588.1"/>
    <property type="molecule type" value="Genomic_DNA"/>
</dbReference>